<dbReference type="Proteomes" id="UP000234384">
    <property type="component" value="Unassembled WGS sequence"/>
</dbReference>
<dbReference type="EMBL" id="PKHE01000002">
    <property type="protein sequence ID" value="PKY90480.1"/>
    <property type="molecule type" value="Genomic_DNA"/>
</dbReference>
<proteinExistence type="predicted"/>
<dbReference type="InterPro" id="IPR006059">
    <property type="entry name" value="SBP"/>
</dbReference>
<dbReference type="PANTHER" id="PTHR43649:SF12">
    <property type="entry name" value="DIACETYLCHITOBIOSE BINDING PROTEIN DASA"/>
    <property type="match status" value="1"/>
</dbReference>
<dbReference type="Pfam" id="PF01547">
    <property type="entry name" value="SBP_bac_1"/>
    <property type="match status" value="1"/>
</dbReference>
<comment type="caution">
    <text evidence="2">The sequence shown here is derived from an EMBL/GenBank/DDBJ whole genome shotgun (WGS) entry which is preliminary data.</text>
</comment>
<dbReference type="SUPFAM" id="SSF53850">
    <property type="entry name" value="Periplasmic binding protein-like II"/>
    <property type="match status" value="1"/>
</dbReference>
<gene>
    <name evidence="2" type="ORF">CYJ57_01040</name>
</gene>
<evidence type="ECO:0000313" key="3">
    <source>
        <dbReference type="Proteomes" id="UP000234384"/>
    </source>
</evidence>
<dbReference type="RefSeq" id="WP_101953719.1">
    <property type="nucleotide sequence ID" value="NZ_PKHE01000002.1"/>
</dbReference>
<accession>A0A2I1K4A5</accession>
<feature type="signal peptide" evidence="1">
    <location>
        <begin position="1"/>
        <end position="27"/>
    </location>
</feature>
<reference evidence="2 3" key="1">
    <citation type="submission" date="2017-12" db="EMBL/GenBank/DDBJ databases">
        <title>Phylogenetic diversity of female urinary microbiome.</title>
        <authorList>
            <person name="Thomas-White K."/>
            <person name="Wolfe A.J."/>
        </authorList>
    </citation>
    <scope>NUCLEOTIDE SEQUENCE [LARGE SCALE GENOMIC DNA]</scope>
    <source>
        <strain evidence="2 3">UMB0898</strain>
    </source>
</reference>
<dbReference type="PANTHER" id="PTHR43649">
    <property type="entry name" value="ARABINOSE-BINDING PROTEIN-RELATED"/>
    <property type="match status" value="1"/>
</dbReference>
<sequence>MKKIMKCLAALMLLFTTIVPFGTTAHAEEMVEINFMIPDWGAPSEELLKEFEEQSGIKVNVLPTAWDDIRDKLAIAAAGNTVAADVFEVDWSWVGEFVNAGWLAPIELEDADDFPALSQFAVDETVYGVPYANDFRIGYYNKRMFNEGEVDEDVTSWDKVIETAKTLKEAGVVEYPVSIPIEAGENTTTTFLWLALSRNGVVFNEDGTLNAEAALDALTVYEELMMNELVDLGNVNSSGYDSFMPIVNGDAAFVVGPSGLLQMVEGEDSAVKGEIETALLPGKETTSPVTASFQEGVGISPNTEHPDSALEFVKWYTSPETQARLFDELGSLPTRISVLEKVVEEGKINNADVMLELAGMIESTFPHGVPAYYTEMSAEIYNIINQLATGKLTAEEAAEQMVENVNKVVEANK</sequence>
<organism evidence="2 3">
    <name type="scientific">Falseniella ignava</name>
    <dbReference type="NCBI Taxonomy" id="137730"/>
    <lineage>
        <taxon>Bacteria</taxon>
        <taxon>Bacillati</taxon>
        <taxon>Bacillota</taxon>
        <taxon>Bacilli</taxon>
        <taxon>Lactobacillales</taxon>
        <taxon>Aerococcaceae</taxon>
        <taxon>Falseniella</taxon>
    </lineage>
</organism>
<dbReference type="OrthoDB" id="9768630at2"/>
<protein>
    <submittedName>
        <fullName evidence="2">Sugar ABC transporter substrate-binding protein</fullName>
    </submittedName>
</protein>
<name>A0A2I1K4A5_9LACT</name>
<dbReference type="Gene3D" id="3.40.190.10">
    <property type="entry name" value="Periplasmic binding protein-like II"/>
    <property type="match status" value="2"/>
</dbReference>
<feature type="chain" id="PRO_5014187873" evidence="1">
    <location>
        <begin position="28"/>
        <end position="413"/>
    </location>
</feature>
<evidence type="ECO:0000313" key="2">
    <source>
        <dbReference type="EMBL" id="PKY90480.1"/>
    </source>
</evidence>
<dbReference type="AlphaFoldDB" id="A0A2I1K4A5"/>
<dbReference type="InterPro" id="IPR050490">
    <property type="entry name" value="Bact_solute-bd_prot1"/>
</dbReference>
<keyword evidence="1" id="KW-0732">Signal</keyword>
<evidence type="ECO:0000256" key="1">
    <source>
        <dbReference type="SAM" id="SignalP"/>
    </source>
</evidence>
<dbReference type="CDD" id="cd13585">
    <property type="entry name" value="PBP2_TMBP_like"/>
    <property type="match status" value="1"/>
</dbReference>